<evidence type="ECO:0000313" key="3">
    <source>
        <dbReference type="Proteomes" id="UP000504693"/>
    </source>
</evidence>
<keyword evidence="1" id="KW-0472">Membrane</keyword>
<evidence type="ECO:0000313" key="2">
    <source>
        <dbReference type="EMBL" id="QKG71959.1"/>
    </source>
</evidence>
<keyword evidence="3" id="KW-1185">Reference proteome</keyword>
<gene>
    <name evidence="2" type="ORF">HQR01_11620</name>
</gene>
<dbReference type="Proteomes" id="UP000504693">
    <property type="component" value="Chromosome"/>
</dbReference>
<dbReference type="RefSeq" id="WP_173215020.1">
    <property type="nucleotide sequence ID" value="NZ_CP053921.1"/>
</dbReference>
<dbReference type="AlphaFoldDB" id="A0A7D3XJF1"/>
<keyword evidence="1" id="KW-0812">Transmembrane</keyword>
<feature type="transmembrane region" description="Helical" evidence="1">
    <location>
        <begin position="20"/>
        <end position="47"/>
    </location>
</feature>
<dbReference type="EMBL" id="CP053921">
    <property type="protein sequence ID" value="QKG71959.1"/>
    <property type="molecule type" value="Genomic_DNA"/>
</dbReference>
<sequence length="419" mass="43546">MIGRIAKLLKRLRGDQRGNVLILAGASLTAVVAAAGIGVDTVQWYLWKRQMQQAVDTGATAGAIAMTFDRDKELAVNQEVTRTANTAFTIEAINTPPATGAFAGDAGAIEVIAKTSQKLPFSSVFLETAPDIRVRAVATAIAVGAPCVIATATSGTGIEVFGGANVSLDCPVASNSPGGVSVDVGGSSYLDSNLVLSVGGIDYGSDNLPSDTAVVPYGLPVEDPLADRDLDFDASTCNFNNFQVLPNQDIELFGGTYCNGLKIQGKARLHKGTYIIRGGSFTVNSGANVQLYGDGGVTFILTGLTPTTVATISINAAATFKVAAPTSSENAQWAGILFYQDPIGPATHTINGGADIDIEGIIYMPTGDLTYNGSATQNAQCLLIVTERIRFGGTNNIENNCNADVDAWVGTARVIRVVE</sequence>
<protein>
    <submittedName>
        <fullName evidence="2">Uncharacterized protein</fullName>
    </submittedName>
</protein>
<accession>A0A7D3XJF1</accession>
<proteinExistence type="predicted"/>
<reference evidence="2 3" key="1">
    <citation type="submission" date="2020-05" db="EMBL/GenBank/DDBJ databases">
        <title>Erythrobacter mangrovi sp. nov., isolated from rhizosphere soil of mangrove plant (Kandelia candel).</title>
        <authorList>
            <person name="Ye Y.H."/>
        </authorList>
    </citation>
    <scope>NUCLEOTIDE SEQUENCE [LARGE SCALE GENOMIC DNA]</scope>
    <source>
        <strain evidence="2 3">EB310</strain>
    </source>
</reference>
<evidence type="ECO:0000256" key="1">
    <source>
        <dbReference type="SAM" id="Phobius"/>
    </source>
</evidence>
<name>A0A7D3XJF1_9SPHN</name>
<organism evidence="2 3">
    <name type="scientific">Erythrobacter mangrovi</name>
    <dbReference type="NCBI Taxonomy" id="2739433"/>
    <lineage>
        <taxon>Bacteria</taxon>
        <taxon>Pseudomonadati</taxon>
        <taxon>Pseudomonadota</taxon>
        <taxon>Alphaproteobacteria</taxon>
        <taxon>Sphingomonadales</taxon>
        <taxon>Erythrobacteraceae</taxon>
        <taxon>Erythrobacter/Porphyrobacter group</taxon>
        <taxon>Erythrobacter</taxon>
    </lineage>
</organism>
<keyword evidence="1" id="KW-1133">Transmembrane helix</keyword>
<dbReference type="KEGG" id="emv:HQR01_11620"/>